<dbReference type="OrthoDB" id="2822793at2759"/>
<accession>A0A8H6ZMK8</accession>
<dbReference type="Proteomes" id="UP000623687">
    <property type="component" value="Unassembled WGS sequence"/>
</dbReference>
<evidence type="ECO:0000313" key="3">
    <source>
        <dbReference type="Proteomes" id="UP000623687"/>
    </source>
</evidence>
<evidence type="ECO:0000313" key="2">
    <source>
        <dbReference type="EMBL" id="KAF7421343.1"/>
    </source>
</evidence>
<feature type="region of interest" description="Disordered" evidence="1">
    <location>
        <begin position="320"/>
        <end position="363"/>
    </location>
</feature>
<sequence length="385" mass="42362">MDRVSHWPSASGLIYHNPFPPLSSLSSRLSTLHLPSRVQATTKEAARQEPSLTNSEKLRSRGGNAYTKTWAISEFLQPSLKAFARARDRPLTPRYPMTYVGDCIFIKNLSHHKLQAFVSRDNGGSDHWHTLTNSFKAGRWGRSGWEVVVLRDERDSRRTGVYMHIKDVTVYITVHALHDIRVEYGRDGCAALGAISTYMPPFTFPESSLLDHTGNRGRTHSQPYIGDCVLIRNVSGRRFQAFVSSYQGGGNGWYAVTTSFGDGRWDRAGWEVVVCRDAADTWRRGVYVRVTDVTVYVTIEGVGDVEIEYGGEGVGVGVGSGRGGGLGDGDGDGGAGQREMTEAGLAGLGSTSQKGDDESDTLYNEYQPCAKELGEQDIHRFDGWA</sequence>
<keyword evidence="3" id="KW-1185">Reference proteome</keyword>
<reference evidence="2" key="1">
    <citation type="submission" date="2019-07" db="EMBL/GenBank/DDBJ databases">
        <authorList>
            <person name="Palmer J.M."/>
        </authorList>
    </citation>
    <scope>NUCLEOTIDE SEQUENCE</scope>
    <source>
        <strain evidence="2">PC9</strain>
    </source>
</reference>
<name>A0A8H6ZMK8_PLEOS</name>
<gene>
    <name evidence="2" type="ORF">PC9H_011866</name>
</gene>
<comment type="caution">
    <text evidence="2">The sequence shown here is derived from an EMBL/GenBank/DDBJ whole genome shotgun (WGS) entry which is preliminary data.</text>
</comment>
<dbReference type="EMBL" id="JACETU010000009">
    <property type="protein sequence ID" value="KAF7421343.1"/>
    <property type="molecule type" value="Genomic_DNA"/>
</dbReference>
<proteinExistence type="predicted"/>
<dbReference type="GeneID" id="59381684"/>
<evidence type="ECO:0000256" key="1">
    <source>
        <dbReference type="SAM" id="MobiDB-lite"/>
    </source>
</evidence>
<feature type="compositionally biased region" description="Gly residues" evidence="1">
    <location>
        <begin position="320"/>
        <end position="336"/>
    </location>
</feature>
<dbReference type="VEuPathDB" id="FungiDB:PC9H_011866"/>
<organism evidence="2 3">
    <name type="scientific">Pleurotus ostreatus</name>
    <name type="common">Oyster mushroom</name>
    <name type="synonym">White-rot fungus</name>
    <dbReference type="NCBI Taxonomy" id="5322"/>
    <lineage>
        <taxon>Eukaryota</taxon>
        <taxon>Fungi</taxon>
        <taxon>Dikarya</taxon>
        <taxon>Basidiomycota</taxon>
        <taxon>Agaricomycotina</taxon>
        <taxon>Agaricomycetes</taxon>
        <taxon>Agaricomycetidae</taxon>
        <taxon>Agaricales</taxon>
        <taxon>Pleurotineae</taxon>
        <taxon>Pleurotaceae</taxon>
        <taxon>Pleurotus</taxon>
    </lineage>
</organism>
<dbReference type="AlphaFoldDB" id="A0A8H6ZMK8"/>
<protein>
    <submittedName>
        <fullName evidence="2">Uncharacterized protein</fullName>
    </submittedName>
</protein>
<dbReference type="RefSeq" id="XP_036627201.1">
    <property type="nucleotide sequence ID" value="XM_036781346.1"/>
</dbReference>
<feature type="region of interest" description="Disordered" evidence="1">
    <location>
        <begin position="40"/>
        <end position="60"/>
    </location>
</feature>